<keyword evidence="2" id="KW-1185">Reference proteome</keyword>
<comment type="caution">
    <text evidence="1">The sequence shown here is derived from an EMBL/GenBank/DDBJ whole genome shotgun (WGS) entry which is preliminary data.</text>
</comment>
<gene>
    <name evidence="1" type="ORF">PanWU01x14_307070</name>
</gene>
<evidence type="ECO:0000313" key="1">
    <source>
        <dbReference type="EMBL" id="PON39196.1"/>
    </source>
</evidence>
<dbReference type="AlphaFoldDB" id="A0A2P5ARL6"/>
<protein>
    <submittedName>
        <fullName evidence="1">Uncharacterized protein</fullName>
    </submittedName>
</protein>
<feature type="non-terminal residue" evidence="1">
    <location>
        <position position="71"/>
    </location>
</feature>
<dbReference type="EMBL" id="JXTB01000473">
    <property type="protein sequence ID" value="PON39196.1"/>
    <property type="molecule type" value="Genomic_DNA"/>
</dbReference>
<evidence type="ECO:0000313" key="2">
    <source>
        <dbReference type="Proteomes" id="UP000237105"/>
    </source>
</evidence>
<organism evidence="1 2">
    <name type="scientific">Parasponia andersonii</name>
    <name type="common">Sponia andersonii</name>
    <dbReference type="NCBI Taxonomy" id="3476"/>
    <lineage>
        <taxon>Eukaryota</taxon>
        <taxon>Viridiplantae</taxon>
        <taxon>Streptophyta</taxon>
        <taxon>Embryophyta</taxon>
        <taxon>Tracheophyta</taxon>
        <taxon>Spermatophyta</taxon>
        <taxon>Magnoliopsida</taxon>
        <taxon>eudicotyledons</taxon>
        <taxon>Gunneridae</taxon>
        <taxon>Pentapetalae</taxon>
        <taxon>rosids</taxon>
        <taxon>fabids</taxon>
        <taxon>Rosales</taxon>
        <taxon>Cannabaceae</taxon>
        <taxon>Parasponia</taxon>
    </lineage>
</organism>
<sequence>MSLSLSLINRSLSREANQRGRGFRFEQWWMREEECGSVILNSWSLSNFDGSATSFMSGLTNCAKDLVDWIR</sequence>
<dbReference type="Proteomes" id="UP000237105">
    <property type="component" value="Unassembled WGS sequence"/>
</dbReference>
<reference evidence="2" key="1">
    <citation type="submission" date="2016-06" db="EMBL/GenBank/DDBJ databases">
        <title>Parallel loss of symbiosis genes in relatives of nitrogen-fixing non-legume Parasponia.</title>
        <authorList>
            <person name="Van Velzen R."/>
            <person name="Holmer R."/>
            <person name="Bu F."/>
            <person name="Rutten L."/>
            <person name="Van Zeijl A."/>
            <person name="Liu W."/>
            <person name="Santuari L."/>
            <person name="Cao Q."/>
            <person name="Sharma T."/>
            <person name="Shen D."/>
            <person name="Roswanjaya Y."/>
            <person name="Wardhani T."/>
            <person name="Kalhor M.S."/>
            <person name="Jansen J."/>
            <person name="Van den Hoogen J."/>
            <person name="Gungor B."/>
            <person name="Hartog M."/>
            <person name="Hontelez J."/>
            <person name="Verver J."/>
            <person name="Yang W.-C."/>
            <person name="Schijlen E."/>
            <person name="Repin R."/>
            <person name="Schilthuizen M."/>
            <person name="Schranz E."/>
            <person name="Heidstra R."/>
            <person name="Miyata K."/>
            <person name="Fedorova E."/>
            <person name="Kohlen W."/>
            <person name="Bisseling T."/>
            <person name="Smit S."/>
            <person name="Geurts R."/>
        </authorList>
    </citation>
    <scope>NUCLEOTIDE SEQUENCE [LARGE SCALE GENOMIC DNA]</scope>
    <source>
        <strain evidence="2">cv. WU1-14</strain>
    </source>
</reference>
<name>A0A2P5ARL6_PARAD</name>
<proteinExistence type="predicted"/>
<accession>A0A2P5ARL6</accession>